<accession>A0A5C5WB92</accession>
<dbReference type="PANTHER" id="PTHR42997">
    <property type="entry name" value="HIT FAMILY HYDROLASE"/>
    <property type="match status" value="1"/>
</dbReference>
<feature type="active site" description="Tele-AMP-histidine intermediate" evidence="2">
    <location>
        <position position="141"/>
    </location>
</feature>
<dbReference type="OrthoDB" id="9784774at2"/>
<dbReference type="EMBL" id="SJPH01000002">
    <property type="protein sequence ID" value="TWT47281.1"/>
    <property type="molecule type" value="Genomic_DNA"/>
</dbReference>
<dbReference type="CDD" id="cd01275">
    <property type="entry name" value="FHIT"/>
    <property type="match status" value="1"/>
</dbReference>
<dbReference type="Pfam" id="PF01230">
    <property type="entry name" value="HIT"/>
    <property type="match status" value="1"/>
</dbReference>
<keyword evidence="6" id="KW-0808">Transferase</keyword>
<evidence type="ECO:0000256" key="1">
    <source>
        <dbReference type="ARBA" id="ARBA00022741"/>
    </source>
</evidence>
<feature type="binding site" evidence="3">
    <location>
        <begin position="133"/>
        <end position="136"/>
    </location>
    <ligand>
        <name>substrate</name>
    </ligand>
</feature>
<dbReference type="PROSITE" id="PS51084">
    <property type="entry name" value="HIT_2"/>
    <property type="match status" value="1"/>
</dbReference>
<sequence>MDKASRLWAPWRLGYIKGTDAPAAPPEPAAWLSDAQTTCFLCRAAGEPFDQEADRQLMVAHRSEHGVVVLNRYPYSNCHTLVAPRRHVATLADLTDAEHLEAMRLVTRLTQLMTERVGAQGFNVGLNLGDVAGAGVPGHLHWHVVPRWAGDHNFMATVAGVRVLPQSLDAAWELLHAGLAPPTES</sequence>
<gene>
    <name evidence="6" type="ORF">Pla111_08940</name>
</gene>
<reference evidence="6 7" key="1">
    <citation type="submission" date="2019-02" db="EMBL/GenBank/DDBJ databases">
        <title>Deep-cultivation of Planctomycetes and their phenomic and genomic characterization uncovers novel biology.</title>
        <authorList>
            <person name="Wiegand S."/>
            <person name="Jogler M."/>
            <person name="Boedeker C."/>
            <person name="Pinto D."/>
            <person name="Vollmers J."/>
            <person name="Rivas-Marin E."/>
            <person name="Kohn T."/>
            <person name="Peeters S.H."/>
            <person name="Heuer A."/>
            <person name="Rast P."/>
            <person name="Oberbeckmann S."/>
            <person name="Bunk B."/>
            <person name="Jeske O."/>
            <person name="Meyerdierks A."/>
            <person name="Storesund J.E."/>
            <person name="Kallscheuer N."/>
            <person name="Luecker S."/>
            <person name="Lage O.M."/>
            <person name="Pohl T."/>
            <person name="Merkel B.J."/>
            <person name="Hornburger P."/>
            <person name="Mueller R.-W."/>
            <person name="Bruemmer F."/>
            <person name="Labrenz M."/>
            <person name="Spormann A.M."/>
            <person name="Op Den Camp H."/>
            <person name="Overmann J."/>
            <person name="Amann R."/>
            <person name="Jetten M.S.M."/>
            <person name="Mascher T."/>
            <person name="Medema M.H."/>
            <person name="Devos D.P."/>
            <person name="Kaster A.-K."/>
            <person name="Ovreas L."/>
            <person name="Rohde M."/>
            <person name="Galperin M.Y."/>
            <person name="Jogler C."/>
        </authorList>
    </citation>
    <scope>NUCLEOTIDE SEQUENCE [LARGE SCALE GENOMIC DNA]</scope>
    <source>
        <strain evidence="6 7">Pla111</strain>
    </source>
</reference>
<evidence type="ECO:0000256" key="4">
    <source>
        <dbReference type="PROSITE-ProRule" id="PRU00464"/>
    </source>
</evidence>
<protein>
    <submittedName>
        <fullName evidence="6">AP-4-A phosphorylase</fullName>
        <ecNumber evidence="6">2.7.7.53</ecNumber>
    </submittedName>
</protein>
<name>A0A5C5WB92_9BACT</name>
<feature type="binding site" evidence="3">
    <location>
        <position position="143"/>
    </location>
    <ligand>
        <name>substrate</name>
    </ligand>
</feature>
<dbReference type="InterPro" id="IPR039383">
    <property type="entry name" value="FHIT"/>
</dbReference>
<keyword evidence="6" id="KW-0548">Nucleotidyltransferase</keyword>
<feature type="domain" description="HIT" evidence="5">
    <location>
        <begin position="44"/>
        <end position="154"/>
    </location>
</feature>
<dbReference type="EC" id="2.7.7.53" evidence="6"/>
<evidence type="ECO:0000313" key="6">
    <source>
        <dbReference type="EMBL" id="TWT47281.1"/>
    </source>
</evidence>
<dbReference type="InterPro" id="IPR036265">
    <property type="entry name" value="HIT-like_sf"/>
</dbReference>
<evidence type="ECO:0000256" key="3">
    <source>
        <dbReference type="PIRSR" id="PIRSR639383-2"/>
    </source>
</evidence>
<dbReference type="InterPro" id="IPR052908">
    <property type="entry name" value="AP-4-A_phosphorylase"/>
</dbReference>
<comment type="caution">
    <text evidence="6">The sequence shown here is derived from an EMBL/GenBank/DDBJ whole genome shotgun (WGS) entry which is preliminary data.</text>
</comment>
<proteinExistence type="predicted"/>
<dbReference type="AlphaFoldDB" id="A0A5C5WB92"/>
<evidence type="ECO:0000256" key="2">
    <source>
        <dbReference type="PIRSR" id="PIRSR639383-1"/>
    </source>
</evidence>
<dbReference type="RefSeq" id="WP_146571781.1">
    <property type="nucleotide sequence ID" value="NZ_SJPH01000002.1"/>
</dbReference>
<feature type="binding site" evidence="3">
    <location>
        <position position="71"/>
    </location>
    <ligand>
        <name>substrate</name>
    </ligand>
</feature>
<keyword evidence="1" id="KW-0547">Nucleotide-binding</keyword>
<organism evidence="6 7">
    <name type="scientific">Botrimarina hoheduenensis</name>
    <dbReference type="NCBI Taxonomy" id="2528000"/>
    <lineage>
        <taxon>Bacteria</taxon>
        <taxon>Pseudomonadati</taxon>
        <taxon>Planctomycetota</taxon>
        <taxon>Planctomycetia</taxon>
        <taxon>Pirellulales</taxon>
        <taxon>Lacipirellulaceae</taxon>
        <taxon>Botrimarina</taxon>
    </lineage>
</organism>
<feature type="short sequence motif" description="Histidine triad motif" evidence="4">
    <location>
        <begin position="139"/>
        <end position="143"/>
    </location>
</feature>
<dbReference type="Proteomes" id="UP000318995">
    <property type="component" value="Unassembled WGS sequence"/>
</dbReference>
<dbReference type="GO" id="GO:0003877">
    <property type="term" value="F:ATP:ADP adenylyltransferase activity"/>
    <property type="evidence" value="ECO:0007669"/>
    <property type="project" value="UniProtKB-EC"/>
</dbReference>
<dbReference type="InterPro" id="IPR011146">
    <property type="entry name" value="HIT-like"/>
</dbReference>
<evidence type="ECO:0000313" key="7">
    <source>
        <dbReference type="Proteomes" id="UP000318995"/>
    </source>
</evidence>
<dbReference type="SUPFAM" id="SSF54197">
    <property type="entry name" value="HIT-like"/>
    <property type="match status" value="1"/>
</dbReference>
<keyword evidence="7" id="KW-1185">Reference proteome</keyword>
<dbReference type="Gene3D" id="3.30.428.10">
    <property type="entry name" value="HIT-like"/>
    <property type="match status" value="1"/>
</dbReference>
<dbReference type="PANTHER" id="PTHR42997:SF1">
    <property type="entry name" value="AP-4-A PHOSPHORYLASE"/>
    <property type="match status" value="1"/>
</dbReference>
<dbReference type="GO" id="GO:0000166">
    <property type="term" value="F:nucleotide binding"/>
    <property type="evidence" value="ECO:0007669"/>
    <property type="project" value="UniProtKB-KW"/>
</dbReference>
<evidence type="ECO:0000259" key="5">
    <source>
        <dbReference type="PROSITE" id="PS51084"/>
    </source>
</evidence>